<dbReference type="SUPFAM" id="SSF48464">
    <property type="entry name" value="ENTH/VHS domain"/>
    <property type="match status" value="1"/>
</dbReference>
<organism evidence="4 5">
    <name type="scientific">Cryomyces antarcticus</name>
    <dbReference type="NCBI Taxonomy" id="329879"/>
    <lineage>
        <taxon>Eukaryota</taxon>
        <taxon>Fungi</taxon>
        <taxon>Dikarya</taxon>
        <taxon>Ascomycota</taxon>
        <taxon>Pezizomycotina</taxon>
        <taxon>Dothideomycetes</taxon>
        <taxon>Dothideomycetes incertae sedis</taxon>
        <taxon>Cryomyces</taxon>
    </lineage>
</organism>
<dbReference type="EMBL" id="JAVRRA010020083">
    <property type="protein sequence ID" value="KAK5173234.1"/>
    <property type="molecule type" value="Genomic_DNA"/>
</dbReference>
<evidence type="ECO:0000259" key="3">
    <source>
        <dbReference type="PROSITE" id="PS50179"/>
    </source>
</evidence>
<dbReference type="PANTHER" id="PTHR47794:SF1">
    <property type="entry name" value="VACUOLAR PROTEIN SORTING-ASSOCIATED PROTEIN 27"/>
    <property type="match status" value="1"/>
</dbReference>
<reference evidence="4 5" key="1">
    <citation type="submission" date="2023-08" db="EMBL/GenBank/DDBJ databases">
        <title>Black Yeasts Isolated from many extreme environments.</title>
        <authorList>
            <person name="Coleine C."/>
            <person name="Stajich J.E."/>
            <person name="Selbmann L."/>
        </authorList>
    </citation>
    <scope>NUCLEOTIDE SEQUENCE [LARGE SCALE GENOMIC DNA]</scope>
    <source>
        <strain evidence="4 5">CCFEE 536</strain>
    </source>
</reference>
<gene>
    <name evidence="4" type="primary">VPS27_2</name>
    <name evidence="4" type="ORF">LTR16_011621</name>
</gene>
<dbReference type="PANTHER" id="PTHR47794">
    <property type="entry name" value="VACUOLAR PROTEIN SORTING-ASSOCIATED PROTEIN 27"/>
    <property type="match status" value="1"/>
</dbReference>
<dbReference type="InterPro" id="IPR008942">
    <property type="entry name" value="ENTH_VHS"/>
</dbReference>
<dbReference type="InterPro" id="IPR002014">
    <property type="entry name" value="VHS_dom"/>
</dbReference>
<proteinExistence type="predicted"/>
<protein>
    <submittedName>
        <fullName evidence="4">Vacuolar protein-sorting-associated protein 27</fullName>
    </submittedName>
</protein>
<dbReference type="PROSITE" id="PS50179">
    <property type="entry name" value="VHS"/>
    <property type="match status" value="1"/>
</dbReference>
<comment type="caution">
    <text evidence="4">The sequence shown here is derived from an EMBL/GenBank/DDBJ whole genome shotgun (WGS) entry which is preliminary data.</text>
</comment>
<evidence type="ECO:0000313" key="4">
    <source>
        <dbReference type="EMBL" id="KAK5173234.1"/>
    </source>
</evidence>
<evidence type="ECO:0000256" key="1">
    <source>
        <dbReference type="ARBA" id="ARBA00011446"/>
    </source>
</evidence>
<evidence type="ECO:0000256" key="2">
    <source>
        <dbReference type="SAM" id="MobiDB-lite"/>
    </source>
</evidence>
<dbReference type="Proteomes" id="UP001357485">
    <property type="component" value="Unassembled WGS sequence"/>
</dbReference>
<keyword evidence="5" id="KW-1185">Reference proteome</keyword>
<name>A0ABR0LI69_9PEZI</name>
<feature type="domain" description="VHS" evidence="3">
    <location>
        <begin position="1"/>
        <end position="53"/>
    </location>
</feature>
<comment type="subunit">
    <text evidence="1">Component of the ESCRT-0 complex composed of HSE1 and VPS27.</text>
</comment>
<dbReference type="Gene3D" id="1.25.40.90">
    <property type="match status" value="1"/>
</dbReference>
<evidence type="ECO:0000313" key="5">
    <source>
        <dbReference type="Proteomes" id="UP001357485"/>
    </source>
</evidence>
<sequence length="119" mass="12610">MLKAYGGTAPNEDVKNKILDLIQSWATAAEGRGNLVYISETYRALQREGFRFPPKVEVASSMFDSSASGQIRTSVCDAANASPSPTGSTTAATAVTSSAEPARASRYHYHISVSCSPYG</sequence>
<accession>A0ABR0LI69</accession>
<feature type="region of interest" description="Disordered" evidence="2">
    <location>
        <begin position="78"/>
        <end position="102"/>
    </location>
</feature>